<dbReference type="EMBL" id="BMIW01000058">
    <property type="protein sequence ID" value="GGG19667.1"/>
    <property type="molecule type" value="Genomic_DNA"/>
</dbReference>
<proteinExistence type="predicted"/>
<name>A0ABQ1WAL3_9BACL</name>
<organism evidence="1 2">
    <name type="scientific">Paenibacillus aceti</name>
    <dbReference type="NCBI Taxonomy" id="1820010"/>
    <lineage>
        <taxon>Bacteria</taxon>
        <taxon>Bacillati</taxon>
        <taxon>Bacillota</taxon>
        <taxon>Bacilli</taxon>
        <taxon>Bacillales</taxon>
        <taxon>Paenibacillaceae</taxon>
        <taxon>Paenibacillus</taxon>
    </lineage>
</organism>
<evidence type="ECO:0000313" key="2">
    <source>
        <dbReference type="Proteomes" id="UP000608420"/>
    </source>
</evidence>
<evidence type="ECO:0000313" key="1">
    <source>
        <dbReference type="EMBL" id="GGG19667.1"/>
    </source>
</evidence>
<keyword evidence="2" id="KW-1185">Reference proteome</keyword>
<accession>A0ABQ1WAL3</accession>
<comment type="caution">
    <text evidence="1">The sequence shown here is derived from an EMBL/GenBank/DDBJ whole genome shotgun (WGS) entry which is preliminary data.</text>
</comment>
<dbReference type="Proteomes" id="UP000608420">
    <property type="component" value="Unassembled WGS sequence"/>
</dbReference>
<gene>
    <name evidence="1" type="ORF">GCM10010913_47220</name>
</gene>
<reference evidence="2" key="1">
    <citation type="journal article" date="2019" name="Int. J. Syst. Evol. Microbiol.">
        <title>The Global Catalogue of Microorganisms (GCM) 10K type strain sequencing project: providing services to taxonomists for standard genome sequencing and annotation.</title>
        <authorList>
            <consortium name="The Broad Institute Genomics Platform"/>
            <consortium name="The Broad Institute Genome Sequencing Center for Infectious Disease"/>
            <person name="Wu L."/>
            <person name="Ma J."/>
        </authorList>
    </citation>
    <scope>NUCLEOTIDE SEQUENCE [LARGE SCALE GENOMIC DNA]</scope>
    <source>
        <strain evidence="2">CGMCC 1.15420</strain>
    </source>
</reference>
<protein>
    <submittedName>
        <fullName evidence="1">Uncharacterized protein</fullName>
    </submittedName>
</protein>
<sequence length="118" mass="13648">MDIPFEQFISLGIIDYSVKQNDFIDNELAHAFIYLCNSSFDQFEVQSEEVSGIVRAEFDLFCDLWSGRREDVKIEGFEIIGGKREHINKTVVKNAFVQHSEAYYSQILSSIREKLEAT</sequence>